<gene>
    <name evidence="1" type="ORF">SCF082_LOCUS32256</name>
</gene>
<reference evidence="1 2" key="1">
    <citation type="submission" date="2024-02" db="EMBL/GenBank/DDBJ databases">
        <authorList>
            <person name="Chen Y."/>
            <person name="Shah S."/>
            <person name="Dougan E. K."/>
            <person name="Thang M."/>
            <person name="Chan C."/>
        </authorList>
    </citation>
    <scope>NUCLEOTIDE SEQUENCE [LARGE SCALE GENOMIC DNA]</scope>
</reference>
<evidence type="ECO:0000313" key="1">
    <source>
        <dbReference type="EMBL" id="CAK9061623.1"/>
    </source>
</evidence>
<dbReference type="Proteomes" id="UP001642464">
    <property type="component" value="Unassembled WGS sequence"/>
</dbReference>
<name>A0ABP0NDZ5_9DINO</name>
<dbReference type="EMBL" id="CAXAMM010027814">
    <property type="protein sequence ID" value="CAK9061623.1"/>
    <property type="molecule type" value="Genomic_DNA"/>
</dbReference>
<organism evidence="1 2">
    <name type="scientific">Durusdinium trenchii</name>
    <dbReference type="NCBI Taxonomy" id="1381693"/>
    <lineage>
        <taxon>Eukaryota</taxon>
        <taxon>Sar</taxon>
        <taxon>Alveolata</taxon>
        <taxon>Dinophyceae</taxon>
        <taxon>Suessiales</taxon>
        <taxon>Symbiodiniaceae</taxon>
        <taxon>Durusdinium</taxon>
    </lineage>
</organism>
<accession>A0ABP0NDZ5</accession>
<sequence>MVMDAFRDEESASATCQRLSAFMEDAFKMHDRKYEKAVLPLALQMSLRFEMLMSEYRRTSTNSDLSDVDLLHSLMDRYNNYKSNTAIRKWQLSDDMKRSIEGIVIGMTPDSRALVTDEMLERMIDTFRNGRLEDKLCSNDMEMKTVQVTFSIDQLHGNRRFSTISRFHMVSLFLPLLRTFPQSIPAFMVCMDSTLGAKQGTLFRAPRNSDRPAAHDNVWTRSDYWNLLANKPSTPMNISYSPANMTYMLLLWCFHF</sequence>
<keyword evidence="2" id="KW-1185">Reference proteome</keyword>
<evidence type="ECO:0000313" key="2">
    <source>
        <dbReference type="Proteomes" id="UP001642464"/>
    </source>
</evidence>
<protein>
    <submittedName>
        <fullName evidence="1">Uncharacterized protein</fullName>
    </submittedName>
</protein>
<comment type="caution">
    <text evidence="1">The sequence shown here is derived from an EMBL/GenBank/DDBJ whole genome shotgun (WGS) entry which is preliminary data.</text>
</comment>
<proteinExistence type="predicted"/>